<accession>A0AAP8PPJ6</accession>
<comment type="cofactor">
    <cofactor evidence="16">
        <name>[4Fe-4S] cluster</name>
        <dbReference type="ChEBI" id="CHEBI:49883"/>
    </cofactor>
    <text evidence="16">Binds 1 [4Fe-4S] cluster.</text>
</comment>
<keyword evidence="9 15" id="KW-0418">Kinase</keyword>
<evidence type="ECO:0000313" key="20">
    <source>
        <dbReference type="EMBL" id="PTH18500.1"/>
    </source>
</evidence>
<dbReference type="EMBL" id="PPQW01000020">
    <property type="protein sequence ID" value="PNZ68182.1"/>
    <property type="molecule type" value="Genomic_DNA"/>
</dbReference>
<dbReference type="SMART" id="SM00387">
    <property type="entry name" value="HATPase_c"/>
    <property type="match status" value="1"/>
</dbReference>
<keyword evidence="11 16" id="KW-0408">Iron</keyword>
<feature type="binding site" evidence="16">
    <location>
        <position position="55"/>
    </location>
    <ligand>
        <name>[4Fe-4S] cluster</name>
        <dbReference type="ChEBI" id="CHEBI:49883"/>
    </ligand>
</feature>
<comment type="function">
    <text evidence="14">Member of the two-component regulatory system NreB/NreC involved in the control of dissimilatory nitrate/nitrite reduction in response to oxygen. NreB functions as a direct oxygen sensor histidine kinase which is autophosphorylated, in the absence of oxygen, probably at the conserved histidine residue, and transfers its phosphate group probably to a conserved aspartate residue of NreC. NreB/NreC activates the expression of the nitrate (narGHJI) and nitrite (nir) reductase operons, as well as the putative nitrate transporter gene narT.</text>
</comment>
<dbReference type="SUPFAM" id="SSF55874">
    <property type="entry name" value="ATPase domain of HSP90 chaperone/DNA topoisomerase II/histidine kinase"/>
    <property type="match status" value="1"/>
</dbReference>
<keyword evidence="22" id="KW-1185">Reference proteome</keyword>
<evidence type="ECO:0000256" key="15">
    <source>
        <dbReference type="PIRNR" id="PIRNR037432"/>
    </source>
</evidence>
<dbReference type="Proteomes" id="UP000242694">
    <property type="component" value="Unassembled WGS sequence"/>
</dbReference>
<dbReference type="GO" id="GO:0016020">
    <property type="term" value="C:membrane"/>
    <property type="evidence" value="ECO:0007669"/>
    <property type="project" value="InterPro"/>
</dbReference>
<reference evidence="19 21" key="2">
    <citation type="submission" date="2017-08" db="EMBL/GenBank/DDBJ databases">
        <title>Draft genome sequences of 64 type strains of genus Staph aureus.</title>
        <authorList>
            <person name="Cole K."/>
            <person name="Golubchik T."/>
            <person name="Russell J."/>
            <person name="Foster D."/>
            <person name="Llewelyn M."/>
            <person name="Wilson D."/>
            <person name="Crook D."/>
            <person name="Paul J."/>
        </authorList>
    </citation>
    <scope>NUCLEOTIDE SEQUENCE [LARGE SCALE GENOMIC DNA]</scope>
    <source>
        <strain evidence="19 21">NCTC 12101</strain>
    </source>
</reference>
<dbReference type="GO" id="GO:0046983">
    <property type="term" value="F:protein dimerization activity"/>
    <property type="evidence" value="ECO:0007669"/>
    <property type="project" value="InterPro"/>
</dbReference>
<evidence type="ECO:0000313" key="22">
    <source>
        <dbReference type="Proteomes" id="UP000242694"/>
    </source>
</evidence>
<reference evidence="20 22" key="1">
    <citation type="journal article" date="2016" name="Front. Microbiol.">
        <title>Comprehensive Phylogenetic Analysis of Bovine Non-aureus Staphylococci Species Based on Whole-Genome Sequencing.</title>
        <authorList>
            <person name="Naushad S."/>
            <person name="Barkema H.W."/>
            <person name="Luby C."/>
            <person name="Condas L.A."/>
            <person name="Nobrega D.B."/>
            <person name="Carson D.A."/>
            <person name="De Buck J."/>
        </authorList>
    </citation>
    <scope>NUCLEOTIDE SEQUENCE [LARGE SCALE GENOMIC DNA]</scope>
    <source>
        <strain evidence="20 22">SNUC 993</strain>
    </source>
</reference>
<dbReference type="PANTHER" id="PTHR24421">
    <property type="entry name" value="NITRATE/NITRITE SENSOR PROTEIN NARX-RELATED"/>
    <property type="match status" value="1"/>
</dbReference>
<keyword evidence="8 15" id="KW-0547">Nucleotide-binding</keyword>
<dbReference type="Pfam" id="PF07730">
    <property type="entry name" value="HisKA_3"/>
    <property type="match status" value="1"/>
</dbReference>
<feature type="modified residue" description="Phosphohistidine; by autocatalysis" evidence="17">
    <location>
        <position position="155"/>
    </location>
</feature>
<dbReference type="GO" id="GO:0051539">
    <property type="term" value="F:4 iron, 4 sulfur cluster binding"/>
    <property type="evidence" value="ECO:0007669"/>
    <property type="project" value="UniProtKB-KW"/>
</dbReference>
<name>A0AAP8PPJ6_9STAP</name>
<evidence type="ECO:0000256" key="13">
    <source>
        <dbReference type="ARBA" id="ARBA00023014"/>
    </source>
</evidence>
<dbReference type="PANTHER" id="PTHR24421:SF10">
    <property type="entry name" value="NITRATE_NITRITE SENSOR PROTEIN NARQ"/>
    <property type="match status" value="1"/>
</dbReference>
<keyword evidence="13 16" id="KW-0411">Iron-sulfur</keyword>
<keyword evidence="10 15" id="KW-0067">ATP-binding</keyword>
<keyword evidence="12 15" id="KW-0902">Two-component regulatory system</keyword>
<dbReference type="GO" id="GO:0005737">
    <property type="term" value="C:cytoplasm"/>
    <property type="evidence" value="ECO:0007669"/>
    <property type="project" value="UniProtKB-SubCell"/>
</dbReference>
<sequence>MKERQLDQLLQRYYETTNEKIVFVDHEGKVIAMNDVAKEIISEDNNYGMMPNAICNHCEGYTNEYALQSCVNCFLDTTTPNDSSFQVFMKTVDGTVQPFIATYKCIDETRRIYALTLLNISPQIERQEKIYQRQMISKTIAAQENERKRISRELHDSIVQEMLNIDIELRLLKYQQDFEKMTDKTDYIEGLMSNLIDSIRNLSVELRPSSLDDLGLNAAFKSYFKQIEENYGLLINYQSNTGKNRYDSEIETVVYRIVQEGVLNALKYAGVDQIEVSIQDMDTHLIAEVIDRGKGFNPHSRPKGTGLGLYGMNERAELVRGNVNIDTQLGKGTIITLDVPISHMLGE</sequence>
<evidence type="ECO:0000256" key="3">
    <source>
        <dbReference type="ARBA" id="ARBA00022485"/>
    </source>
</evidence>
<evidence type="ECO:0000256" key="17">
    <source>
        <dbReference type="PIRSR" id="PIRSR037432-51"/>
    </source>
</evidence>
<dbReference type="PRINTS" id="PR00344">
    <property type="entry name" value="BCTRLSENSOR"/>
</dbReference>
<dbReference type="Proteomes" id="UP000242470">
    <property type="component" value="Unassembled WGS sequence"/>
</dbReference>
<dbReference type="AlphaFoldDB" id="A0AAP8PPJ6"/>
<feature type="binding site" evidence="16">
    <location>
        <position position="73"/>
    </location>
    <ligand>
        <name>[4Fe-4S] cluster</name>
        <dbReference type="ChEBI" id="CHEBI:49883"/>
    </ligand>
</feature>
<dbReference type="GeneID" id="64981012"/>
<comment type="PTM">
    <text evidence="17">Autophosphorylated.</text>
</comment>
<dbReference type="InterPro" id="IPR004358">
    <property type="entry name" value="Sig_transdc_His_kin-like_C"/>
</dbReference>
<keyword evidence="6 15" id="KW-0808">Transferase</keyword>
<dbReference type="Gene3D" id="1.20.5.1930">
    <property type="match status" value="1"/>
</dbReference>
<comment type="catalytic activity">
    <reaction evidence="1 15">
        <text>ATP + protein L-histidine = ADP + protein N-phospho-L-histidine.</text>
        <dbReference type="EC" id="2.7.13.3"/>
    </reaction>
</comment>
<evidence type="ECO:0000256" key="2">
    <source>
        <dbReference type="ARBA" id="ARBA00004496"/>
    </source>
</evidence>
<gene>
    <name evidence="20" type="ORF">BU607_04825</name>
    <name evidence="19" type="ORF">CD158_04005</name>
</gene>
<dbReference type="InterPro" id="IPR036890">
    <property type="entry name" value="HATPase_C_sf"/>
</dbReference>
<reference evidence="20" key="3">
    <citation type="submission" date="2018-03" db="EMBL/GenBank/DDBJ databases">
        <authorList>
            <person name="Naushad S."/>
        </authorList>
    </citation>
    <scope>NUCLEOTIDE SEQUENCE</scope>
    <source>
        <strain evidence="20">SNUC 993</strain>
    </source>
</reference>
<keyword evidence="4" id="KW-0963">Cytoplasm</keyword>
<evidence type="ECO:0000259" key="18">
    <source>
        <dbReference type="PROSITE" id="PS50109"/>
    </source>
</evidence>
<comment type="caution">
    <text evidence="19">The sequence shown here is derived from an EMBL/GenBank/DDBJ whole genome shotgun (WGS) entry which is preliminary data.</text>
</comment>
<dbReference type="Gene3D" id="3.30.565.10">
    <property type="entry name" value="Histidine kinase-like ATPase, C-terminal domain"/>
    <property type="match status" value="1"/>
</dbReference>
<keyword evidence="5 17" id="KW-0597">Phosphoprotein</keyword>
<evidence type="ECO:0000256" key="10">
    <source>
        <dbReference type="ARBA" id="ARBA00022840"/>
    </source>
</evidence>
<dbReference type="InterPro" id="IPR017203">
    <property type="entry name" value="Sig_transdc_His_kinase_NreB"/>
</dbReference>
<evidence type="ECO:0000313" key="19">
    <source>
        <dbReference type="EMBL" id="PNZ68182.1"/>
    </source>
</evidence>
<evidence type="ECO:0000313" key="21">
    <source>
        <dbReference type="Proteomes" id="UP000242470"/>
    </source>
</evidence>
<evidence type="ECO:0000256" key="9">
    <source>
        <dbReference type="ARBA" id="ARBA00022777"/>
    </source>
</evidence>
<proteinExistence type="predicted"/>
<keyword evidence="3 16" id="KW-0004">4Fe-4S</keyword>
<comment type="subcellular location">
    <subcellularLocation>
        <location evidence="2">Cytoplasm</location>
    </subcellularLocation>
</comment>
<evidence type="ECO:0000256" key="12">
    <source>
        <dbReference type="ARBA" id="ARBA00023012"/>
    </source>
</evidence>
<feature type="binding site" evidence="16">
    <location>
        <position position="70"/>
    </location>
    <ligand>
        <name>[4Fe-4S] cluster</name>
        <dbReference type="ChEBI" id="CHEBI:49883"/>
    </ligand>
</feature>
<evidence type="ECO:0000256" key="6">
    <source>
        <dbReference type="ARBA" id="ARBA00022679"/>
    </source>
</evidence>
<dbReference type="InterPro" id="IPR005467">
    <property type="entry name" value="His_kinase_dom"/>
</dbReference>
<protein>
    <recommendedName>
        <fullName evidence="15">Sensor histidine kinase</fullName>
        <ecNumber evidence="15">2.7.13.3</ecNumber>
    </recommendedName>
</protein>
<organism evidence="19 21">
    <name type="scientific">Staphylococcus auricularis</name>
    <dbReference type="NCBI Taxonomy" id="29379"/>
    <lineage>
        <taxon>Bacteria</taxon>
        <taxon>Bacillati</taxon>
        <taxon>Bacillota</taxon>
        <taxon>Bacilli</taxon>
        <taxon>Bacillales</taxon>
        <taxon>Staphylococcaceae</taxon>
        <taxon>Staphylococcus</taxon>
    </lineage>
</organism>
<dbReference type="EC" id="2.7.13.3" evidence="15"/>
<evidence type="ECO:0000256" key="16">
    <source>
        <dbReference type="PIRSR" id="PIRSR037432-50"/>
    </source>
</evidence>
<dbReference type="GO" id="GO:0005524">
    <property type="term" value="F:ATP binding"/>
    <property type="evidence" value="ECO:0007669"/>
    <property type="project" value="UniProtKB-KW"/>
</dbReference>
<evidence type="ECO:0000256" key="5">
    <source>
        <dbReference type="ARBA" id="ARBA00022553"/>
    </source>
</evidence>
<feature type="domain" description="Histidine kinase" evidence="18">
    <location>
        <begin position="149"/>
        <end position="343"/>
    </location>
</feature>
<dbReference type="EMBL" id="PZDI01000016">
    <property type="protein sequence ID" value="PTH18500.1"/>
    <property type="molecule type" value="Genomic_DNA"/>
</dbReference>
<dbReference type="GO" id="GO:0000155">
    <property type="term" value="F:phosphorelay sensor kinase activity"/>
    <property type="evidence" value="ECO:0007669"/>
    <property type="project" value="InterPro"/>
</dbReference>
<evidence type="ECO:0000256" key="8">
    <source>
        <dbReference type="ARBA" id="ARBA00022741"/>
    </source>
</evidence>
<evidence type="ECO:0000256" key="11">
    <source>
        <dbReference type="ARBA" id="ARBA00023004"/>
    </source>
</evidence>
<evidence type="ECO:0000256" key="1">
    <source>
        <dbReference type="ARBA" id="ARBA00000085"/>
    </source>
</evidence>
<dbReference type="Pfam" id="PF02518">
    <property type="entry name" value="HATPase_c"/>
    <property type="match status" value="1"/>
</dbReference>
<dbReference type="CDD" id="cd16917">
    <property type="entry name" value="HATPase_UhpB-NarQ-NarX-like"/>
    <property type="match status" value="1"/>
</dbReference>
<evidence type="ECO:0000256" key="4">
    <source>
        <dbReference type="ARBA" id="ARBA00022490"/>
    </source>
</evidence>
<feature type="binding site" evidence="16">
    <location>
        <position position="58"/>
    </location>
    <ligand>
        <name>[4Fe-4S] cluster</name>
        <dbReference type="ChEBI" id="CHEBI:49883"/>
    </ligand>
</feature>
<dbReference type="RefSeq" id="WP_059106352.1">
    <property type="nucleotide sequence ID" value="NZ_AP024589.1"/>
</dbReference>
<dbReference type="PIRSF" id="PIRSF037432">
    <property type="entry name" value="STHK_NreB"/>
    <property type="match status" value="1"/>
</dbReference>
<evidence type="ECO:0000256" key="7">
    <source>
        <dbReference type="ARBA" id="ARBA00022723"/>
    </source>
</evidence>
<evidence type="ECO:0000256" key="14">
    <source>
        <dbReference type="ARBA" id="ARBA00024827"/>
    </source>
</evidence>
<dbReference type="InterPro" id="IPR050482">
    <property type="entry name" value="Sensor_HK_TwoCompSys"/>
</dbReference>
<dbReference type="InterPro" id="IPR003594">
    <property type="entry name" value="HATPase_dom"/>
</dbReference>
<keyword evidence="7 16" id="KW-0479">Metal-binding</keyword>
<dbReference type="InterPro" id="IPR011712">
    <property type="entry name" value="Sig_transdc_His_kin_sub3_dim/P"/>
</dbReference>
<dbReference type="GO" id="GO:0005506">
    <property type="term" value="F:iron ion binding"/>
    <property type="evidence" value="ECO:0007669"/>
    <property type="project" value="InterPro"/>
</dbReference>
<dbReference type="PROSITE" id="PS50109">
    <property type="entry name" value="HIS_KIN"/>
    <property type="match status" value="1"/>
</dbReference>